<gene>
    <name evidence="1" type="ordered locus">Sama_0716</name>
</gene>
<organism evidence="1 2">
    <name type="scientific">Shewanella amazonensis (strain ATCC BAA-1098 / SB2B)</name>
    <dbReference type="NCBI Taxonomy" id="326297"/>
    <lineage>
        <taxon>Bacteria</taxon>
        <taxon>Pseudomonadati</taxon>
        <taxon>Pseudomonadota</taxon>
        <taxon>Gammaproteobacteria</taxon>
        <taxon>Alteromonadales</taxon>
        <taxon>Shewanellaceae</taxon>
        <taxon>Shewanella</taxon>
    </lineage>
</organism>
<dbReference type="STRING" id="326297.Sama_0716"/>
<proteinExistence type="predicted"/>
<keyword evidence="2" id="KW-1185">Reference proteome</keyword>
<dbReference type="OrthoDB" id="6311033at2"/>
<evidence type="ECO:0000313" key="1">
    <source>
        <dbReference type="EMBL" id="ABL98924.1"/>
    </source>
</evidence>
<dbReference type="KEGG" id="saz:Sama_0716"/>
<accession>A1S3G8</accession>
<sequence>MKLKYLSLVAALTGLAACSSTEPPPRVAQDKKVAVEGVELTFGGSFDERKNLLVLKVNGDPIMQGSFPPYTPTQNLSAKYKDMNIKGNCYFGSVLGRQGGAFGAIAGAIQSSKNSTADKCELLVDGKQVEQLYF</sequence>
<dbReference type="AlphaFoldDB" id="A1S3G8"/>
<protein>
    <recommendedName>
        <fullName evidence="3">Lipoprotein</fullName>
    </recommendedName>
</protein>
<dbReference type="eggNOG" id="ENOG5031J4K">
    <property type="taxonomic scope" value="Bacteria"/>
</dbReference>
<evidence type="ECO:0000313" key="2">
    <source>
        <dbReference type="Proteomes" id="UP000009175"/>
    </source>
</evidence>
<dbReference type="HOGENOM" id="CLU_1905326_0_0_6"/>
<dbReference type="EMBL" id="CP000507">
    <property type="protein sequence ID" value="ABL98924.1"/>
    <property type="molecule type" value="Genomic_DNA"/>
</dbReference>
<reference evidence="1 2" key="1">
    <citation type="submission" date="2006-12" db="EMBL/GenBank/DDBJ databases">
        <title>Complete sequence of Shewanella amazonensis SB2B.</title>
        <authorList>
            <consortium name="US DOE Joint Genome Institute"/>
            <person name="Copeland A."/>
            <person name="Lucas S."/>
            <person name="Lapidus A."/>
            <person name="Barry K."/>
            <person name="Detter J.C."/>
            <person name="Glavina del Rio T."/>
            <person name="Hammon N."/>
            <person name="Israni S."/>
            <person name="Dalin E."/>
            <person name="Tice H."/>
            <person name="Pitluck S."/>
            <person name="Munk A.C."/>
            <person name="Brettin T."/>
            <person name="Bruce D."/>
            <person name="Han C."/>
            <person name="Tapia R."/>
            <person name="Gilna P."/>
            <person name="Schmutz J."/>
            <person name="Larimer F."/>
            <person name="Land M."/>
            <person name="Hauser L."/>
            <person name="Kyrpides N."/>
            <person name="Mikhailova N."/>
            <person name="Fredrickson J."/>
            <person name="Richardson P."/>
        </authorList>
    </citation>
    <scope>NUCLEOTIDE SEQUENCE [LARGE SCALE GENOMIC DNA]</scope>
    <source>
        <strain evidence="2">ATCC BAA-1098 / SB2B</strain>
    </source>
</reference>
<dbReference type="PROSITE" id="PS51257">
    <property type="entry name" value="PROKAR_LIPOPROTEIN"/>
    <property type="match status" value="1"/>
</dbReference>
<evidence type="ECO:0008006" key="3">
    <source>
        <dbReference type="Google" id="ProtNLM"/>
    </source>
</evidence>
<dbReference type="RefSeq" id="WP_011758834.1">
    <property type="nucleotide sequence ID" value="NC_008700.1"/>
</dbReference>
<dbReference type="Proteomes" id="UP000009175">
    <property type="component" value="Chromosome"/>
</dbReference>
<name>A1S3G8_SHEAM</name>